<protein>
    <submittedName>
        <fullName evidence="2">Glycerophosphoryl diester phosphodiesterase</fullName>
    </submittedName>
</protein>
<dbReference type="RefSeq" id="WP_093259440.1">
    <property type="nucleotide sequence ID" value="NZ_FNKK01000002.1"/>
</dbReference>
<keyword evidence="3" id="KW-1185">Reference proteome</keyword>
<dbReference type="PROSITE" id="PS51704">
    <property type="entry name" value="GP_PDE"/>
    <property type="match status" value="1"/>
</dbReference>
<dbReference type="CDD" id="cd08566">
    <property type="entry name" value="GDPD_AtGDE_like"/>
    <property type="match status" value="1"/>
</dbReference>
<dbReference type="InterPro" id="IPR030395">
    <property type="entry name" value="GP_PDE_dom"/>
</dbReference>
<sequence>MFGQTRFAATNALLNDRFARFGTLIAAHRGTGIASVVENTADAAAAALASGADVVEIDVIASRDGQFFAFHDGEERRLLGVDQDLRLMTADQIDELRYTFVDRPSRPARVERVLELLDAFRGKGLFHLDRSWWWWRRLLPALDALGMTGQLLLKCPAEDGWADALRAHPVKYPFMPICRTVAEAERYLGDESLNTVGVELLATTANSPFLRADTIARLHAHGVFVLVNAEVLADGPDLFAGYDDEVAVLRSPEEGWGPLFDLGVDVIQTDWPWLLRDYRRRRNRRLRAEGEEVSR</sequence>
<dbReference type="OrthoDB" id="1854250at2"/>
<dbReference type="Gene3D" id="3.20.20.190">
    <property type="entry name" value="Phosphatidylinositol (PI) phosphodiesterase"/>
    <property type="match status" value="1"/>
</dbReference>
<dbReference type="GO" id="GO:0008081">
    <property type="term" value="F:phosphoric diester hydrolase activity"/>
    <property type="evidence" value="ECO:0007669"/>
    <property type="project" value="InterPro"/>
</dbReference>
<dbReference type="GO" id="GO:0006629">
    <property type="term" value="P:lipid metabolic process"/>
    <property type="evidence" value="ECO:0007669"/>
    <property type="project" value="InterPro"/>
</dbReference>
<evidence type="ECO:0000259" key="1">
    <source>
        <dbReference type="PROSITE" id="PS51704"/>
    </source>
</evidence>
<dbReference type="InterPro" id="IPR032160">
    <property type="entry name" value="DUF4996"/>
</dbReference>
<dbReference type="PANTHER" id="PTHR46211">
    <property type="entry name" value="GLYCEROPHOSPHORYL DIESTER PHOSPHODIESTERASE"/>
    <property type="match status" value="1"/>
</dbReference>
<dbReference type="InterPro" id="IPR017946">
    <property type="entry name" value="PLC-like_Pdiesterase_TIM-brl"/>
</dbReference>
<dbReference type="Pfam" id="PF03009">
    <property type="entry name" value="GDPD"/>
    <property type="match status" value="1"/>
</dbReference>
<dbReference type="AlphaFoldDB" id="A0A1H1F6G9"/>
<dbReference type="PANTHER" id="PTHR46211:SF8">
    <property type="entry name" value="PHOSPHODIESTERASE"/>
    <property type="match status" value="1"/>
</dbReference>
<reference evidence="2 3" key="1">
    <citation type="submission" date="2016-10" db="EMBL/GenBank/DDBJ databases">
        <authorList>
            <person name="de Groot N.N."/>
        </authorList>
    </citation>
    <scope>NUCLEOTIDE SEQUENCE [LARGE SCALE GENOMIC DNA]</scope>
    <source>
        <strain evidence="2 3">DSM 43794</strain>
    </source>
</reference>
<evidence type="ECO:0000313" key="3">
    <source>
        <dbReference type="Proteomes" id="UP000217103"/>
    </source>
</evidence>
<feature type="domain" description="GP-PDE" evidence="1">
    <location>
        <begin position="23"/>
        <end position="279"/>
    </location>
</feature>
<name>A0A1H1F6G9_9ACTN</name>
<proteinExistence type="predicted"/>
<evidence type="ECO:0000313" key="2">
    <source>
        <dbReference type="EMBL" id="SDQ96344.1"/>
    </source>
</evidence>
<dbReference type="EMBL" id="FNKK01000002">
    <property type="protein sequence ID" value="SDQ96344.1"/>
    <property type="molecule type" value="Genomic_DNA"/>
</dbReference>
<dbReference type="Pfam" id="PF16387">
    <property type="entry name" value="DUF4996"/>
    <property type="match status" value="1"/>
</dbReference>
<dbReference type="Proteomes" id="UP000217103">
    <property type="component" value="Unassembled WGS sequence"/>
</dbReference>
<organism evidence="2 3">
    <name type="scientific">Thermostaphylospora chromogena</name>
    <dbReference type="NCBI Taxonomy" id="35622"/>
    <lineage>
        <taxon>Bacteria</taxon>
        <taxon>Bacillati</taxon>
        <taxon>Actinomycetota</taxon>
        <taxon>Actinomycetes</taxon>
        <taxon>Streptosporangiales</taxon>
        <taxon>Thermomonosporaceae</taxon>
        <taxon>Thermostaphylospora</taxon>
    </lineage>
</organism>
<gene>
    <name evidence="2" type="ORF">SAMN04489764_2806</name>
</gene>
<dbReference type="SUPFAM" id="SSF51695">
    <property type="entry name" value="PLC-like phosphodiesterases"/>
    <property type="match status" value="1"/>
</dbReference>
<dbReference type="STRING" id="35622.SAMN04489764_2806"/>
<accession>A0A1H1F6G9</accession>